<accession>A0AAU7K5D9</accession>
<name>A0AAU7K5D9_9SPHI</name>
<dbReference type="EMBL" id="CP157485">
    <property type="protein sequence ID" value="XBO47723.1"/>
    <property type="molecule type" value="Genomic_DNA"/>
</dbReference>
<sequence length="120" mass="13158">MNSILSNLLSLISIISPCIVFGTCCYFLIKKSSVEAILMTIGSGIGLLITLFYSFLMPLLISSQNLAYTEVSKYYAFVGIISFIASLCFAAGLLILVINTVKKQAVVQNQFPKSTDYNHE</sequence>
<feature type="transmembrane region" description="Helical" evidence="1">
    <location>
        <begin position="6"/>
        <end position="29"/>
    </location>
</feature>
<dbReference type="RefSeq" id="WP_406825129.1">
    <property type="nucleotide sequence ID" value="NZ_CP157485.1"/>
</dbReference>
<keyword evidence="1" id="KW-0812">Transmembrane</keyword>
<dbReference type="AlphaFoldDB" id="A0AAU7K5D9"/>
<evidence type="ECO:0000256" key="1">
    <source>
        <dbReference type="SAM" id="Phobius"/>
    </source>
</evidence>
<feature type="transmembrane region" description="Helical" evidence="1">
    <location>
        <begin position="74"/>
        <end position="98"/>
    </location>
</feature>
<protein>
    <submittedName>
        <fullName evidence="2">Uncharacterized protein</fullName>
    </submittedName>
</protein>
<gene>
    <name evidence="2" type="ORF">ABEG20_20755</name>
</gene>
<reference evidence="2" key="1">
    <citation type="submission" date="2024-05" db="EMBL/GenBank/DDBJ databases">
        <authorList>
            <person name="Kim S."/>
            <person name="Heo J."/>
            <person name="Choi H."/>
            <person name="Choi Y."/>
            <person name="Kwon S.-W."/>
            <person name="Kim Y."/>
        </authorList>
    </citation>
    <scope>NUCLEOTIDE SEQUENCE</scope>
    <source>
        <strain evidence="2">KACC 23697</strain>
    </source>
</reference>
<keyword evidence="1" id="KW-1133">Transmembrane helix</keyword>
<evidence type="ECO:0000313" key="2">
    <source>
        <dbReference type="EMBL" id="XBO47723.1"/>
    </source>
</evidence>
<proteinExistence type="predicted"/>
<keyword evidence="1" id="KW-0472">Membrane</keyword>
<feature type="transmembrane region" description="Helical" evidence="1">
    <location>
        <begin position="36"/>
        <end position="62"/>
    </location>
</feature>
<organism evidence="2">
    <name type="scientific">Pedobacter sp. KACC 23697</name>
    <dbReference type="NCBI Taxonomy" id="3149230"/>
    <lineage>
        <taxon>Bacteria</taxon>
        <taxon>Pseudomonadati</taxon>
        <taxon>Bacteroidota</taxon>
        <taxon>Sphingobacteriia</taxon>
        <taxon>Sphingobacteriales</taxon>
        <taxon>Sphingobacteriaceae</taxon>
        <taxon>Pedobacter</taxon>
    </lineage>
</organism>